<dbReference type="OrthoDB" id="288532at2"/>
<proteinExistence type="predicted"/>
<accession>H8Z0R6</accession>
<dbReference type="AlphaFoldDB" id="H8Z0R6"/>
<dbReference type="Gene3D" id="3.40.50.300">
    <property type="entry name" value="P-loop containing nucleotide triphosphate hydrolases"/>
    <property type="match status" value="1"/>
</dbReference>
<sequence>MNLKYLVKEKMYIEKLSSWLLFPYKTWMINRKIIFIHIPKTAGTSILHAMNVQDRPRLHLPWYIYHEKSRARFERYFKFAFVRNPWDRAFSAYNYLIQGGNKTTDKNYSFWLQKSFPDFDSFVIDGLGAGIARSGLLFAPQANFITDGSGIFKVDFIGKLESITEDIQKLSTHLSIDTKIKKLNHSRRELDYRFAYKKNESIEIISELYAQDVKLFHYFFD</sequence>
<dbReference type="EMBL" id="JH603169">
    <property type="protein sequence ID" value="EIC21298.1"/>
    <property type="molecule type" value="Genomic_DNA"/>
</dbReference>
<keyword evidence="2" id="KW-1185">Reference proteome</keyword>
<gene>
    <name evidence="1" type="ORF">Thi970DRAFT_01501</name>
</gene>
<dbReference type="InterPro" id="IPR005331">
    <property type="entry name" value="Sulfotransferase"/>
</dbReference>
<dbReference type="RefSeq" id="WP_009147884.1">
    <property type="nucleotide sequence ID" value="NZ_CP121471.1"/>
</dbReference>
<dbReference type="eggNOG" id="COG1943">
    <property type="taxonomic scope" value="Bacteria"/>
</dbReference>
<evidence type="ECO:0000313" key="2">
    <source>
        <dbReference type="Proteomes" id="UP000002964"/>
    </source>
</evidence>
<keyword evidence="1" id="KW-0808">Transferase</keyword>
<dbReference type="GO" id="GO:0008146">
    <property type="term" value="F:sulfotransferase activity"/>
    <property type="evidence" value="ECO:0007669"/>
    <property type="project" value="InterPro"/>
</dbReference>
<protein>
    <submittedName>
        <fullName evidence="1">Sulfotransferase family</fullName>
    </submittedName>
</protein>
<dbReference type="Proteomes" id="UP000002964">
    <property type="component" value="Unassembled WGS sequence"/>
</dbReference>
<dbReference type="GO" id="GO:0016020">
    <property type="term" value="C:membrane"/>
    <property type="evidence" value="ECO:0007669"/>
    <property type="project" value="InterPro"/>
</dbReference>
<dbReference type="Pfam" id="PF03567">
    <property type="entry name" value="Sulfotransfer_2"/>
    <property type="match status" value="1"/>
</dbReference>
<reference evidence="2" key="1">
    <citation type="submission" date="2011-06" db="EMBL/GenBank/DDBJ databases">
        <authorList>
            <consortium name="US DOE Joint Genome Institute (JGI-PGF)"/>
            <person name="Lucas S."/>
            <person name="Han J."/>
            <person name="Lapidus A."/>
            <person name="Cheng J.-F."/>
            <person name="Goodwin L."/>
            <person name="Pitluck S."/>
            <person name="Peters L."/>
            <person name="Land M.L."/>
            <person name="Hauser L."/>
            <person name="Vogl K."/>
            <person name="Liu Z."/>
            <person name="Overmann J."/>
            <person name="Frigaard N.-U."/>
            <person name="Bryant D.A."/>
            <person name="Woyke T.J."/>
        </authorList>
    </citation>
    <scope>NUCLEOTIDE SEQUENCE [LARGE SCALE GENOMIC DNA]</scope>
    <source>
        <strain evidence="2">970</strain>
    </source>
</reference>
<dbReference type="SUPFAM" id="SSF52540">
    <property type="entry name" value="P-loop containing nucleoside triphosphate hydrolases"/>
    <property type="match status" value="1"/>
</dbReference>
<dbReference type="STRING" id="631362.Thi970DRAFT_01501"/>
<name>H8Z0R6_9GAMM</name>
<dbReference type="HOGENOM" id="CLU_094945_2_0_6"/>
<evidence type="ECO:0000313" key="1">
    <source>
        <dbReference type="EMBL" id="EIC21298.1"/>
    </source>
</evidence>
<reference evidence="1 2" key="2">
    <citation type="submission" date="2011-11" db="EMBL/GenBank/DDBJ databases">
        <authorList>
            <consortium name="US DOE Joint Genome Institute"/>
            <person name="Lucas S."/>
            <person name="Han J."/>
            <person name="Lapidus A."/>
            <person name="Cheng J.-F."/>
            <person name="Goodwin L."/>
            <person name="Pitluck S."/>
            <person name="Peters L."/>
            <person name="Ovchinnikova G."/>
            <person name="Zhang X."/>
            <person name="Detter J.C."/>
            <person name="Han C."/>
            <person name="Tapia R."/>
            <person name="Land M."/>
            <person name="Hauser L."/>
            <person name="Kyrpides N."/>
            <person name="Ivanova N."/>
            <person name="Pagani I."/>
            <person name="Vogl K."/>
            <person name="Liu Z."/>
            <person name="Overmann J."/>
            <person name="Frigaard N.-U."/>
            <person name="Bryant D."/>
            <person name="Woyke T."/>
        </authorList>
    </citation>
    <scope>NUCLEOTIDE SEQUENCE [LARGE SCALE GENOMIC DNA]</scope>
    <source>
        <strain evidence="1 2">970</strain>
    </source>
</reference>
<dbReference type="InterPro" id="IPR027417">
    <property type="entry name" value="P-loop_NTPase"/>
</dbReference>
<organism evidence="1 2">
    <name type="scientific">Thiorhodovibrio frisius</name>
    <dbReference type="NCBI Taxonomy" id="631362"/>
    <lineage>
        <taxon>Bacteria</taxon>
        <taxon>Pseudomonadati</taxon>
        <taxon>Pseudomonadota</taxon>
        <taxon>Gammaproteobacteria</taxon>
        <taxon>Chromatiales</taxon>
        <taxon>Chromatiaceae</taxon>
        <taxon>Thiorhodovibrio</taxon>
    </lineage>
</organism>